<dbReference type="RefSeq" id="WP_160797310.1">
    <property type="nucleotide sequence ID" value="NZ_WSSB01000010.1"/>
</dbReference>
<dbReference type="GO" id="GO:0009416">
    <property type="term" value="P:response to light stimulus"/>
    <property type="evidence" value="ECO:0007669"/>
    <property type="project" value="TreeGrafter"/>
</dbReference>
<sequence>MNPSPVLCWLRRDLRLSDHATLSRAQQCGPVLAVFVFDPALLTGLPANDKRVAFICAALDEIRTRLRALGSELVVSYGDPQQQLPCIAQDCGARQLFFARDYEPMALARDAAITQILETQGVTVEAVKDQVVFEQDELLSKAGQPYTVFTPYARAWRAQLTPASYAAWPVKLESRYFAARDSLPAQWRGDEKPIAVPGFANANLAALTIQTGERGARALLQDFATRIARYGELRDYPARKGVSYLSAHLRFGTVSIRELVRLALEDGSAGAMVWLNELIWREFYQQWLWHFPEAEQTSFKPAYRNLVWPGEDSHFDAWCAGQTGYPLVDAAMRQLKLSGYMHNRLRMVAASFLVKDLLIDWQRGERYFASQLLDYDMAANCGGWQWAASTGCDAQPWFRIFNPVTQSQKFDADGHFIRRYVPELAVLDNKAIHAPWLAKTLPETFLLGRDYPAPIVEHASQREKALALFGR</sequence>
<comment type="cofactor">
    <cofactor evidence="8">
        <name>FAD</name>
        <dbReference type="ChEBI" id="CHEBI:57692"/>
    </cofactor>
    <text evidence="8">Binds 1 FAD per subunit.</text>
</comment>
<dbReference type="SUPFAM" id="SSF52425">
    <property type="entry name" value="Cryptochrome/photolyase, N-terminal domain"/>
    <property type="match status" value="1"/>
</dbReference>
<evidence type="ECO:0000256" key="10">
    <source>
        <dbReference type="RuleBase" id="RU004182"/>
    </source>
</evidence>
<dbReference type="GO" id="GO:0071949">
    <property type="term" value="F:FAD binding"/>
    <property type="evidence" value="ECO:0007669"/>
    <property type="project" value="TreeGrafter"/>
</dbReference>
<dbReference type="InterPro" id="IPR006050">
    <property type="entry name" value="DNA_photolyase_N"/>
</dbReference>
<feature type="binding site" evidence="8">
    <location>
        <position position="274"/>
    </location>
    <ligand>
        <name>FAD</name>
        <dbReference type="ChEBI" id="CHEBI:57692"/>
    </ligand>
</feature>
<organism evidence="12 13">
    <name type="scientific">Craterilacuibacter sinensis</name>
    <dbReference type="NCBI Taxonomy" id="2686017"/>
    <lineage>
        <taxon>Bacteria</taxon>
        <taxon>Pseudomonadati</taxon>
        <taxon>Pseudomonadota</taxon>
        <taxon>Betaproteobacteria</taxon>
        <taxon>Neisseriales</taxon>
        <taxon>Neisseriaceae</taxon>
        <taxon>Craterilacuibacter</taxon>
    </lineage>
</organism>
<feature type="binding site" evidence="8">
    <location>
        <begin position="374"/>
        <end position="376"/>
    </location>
    <ligand>
        <name>FAD</name>
        <dbReference type="ChEBI" id="CHEBI:57692"/>
    </ligand>
</feature>
<dbReference type="Gene3D" id="1.25.40.80">
    <property type="match status" value="1"/>
</dbReference>
<dbReference type="EC" id="4.1.99.3" evidence="2"/>
<dbReference type="InterPro" id="IPR036134">
    <property type="entry name" value="Crypto/Photolyase_FAD-like_sf"/>
</dbReference>
<keyword evidence="4 8" id="KW-0285">Flavoprotein</keyword>
<dbReference type="PROSITE" id="PS00691">
    <property type="entry name" value="DNA_PHOTOLYASES_1_2"/>
    <property type="match status" value="1"/>
</dbReference>
<evidence type="ECO:0000256" key="3">
    <source>
        <dbReference type="ARBA" id="ARBA00014046"/>
    </source>
</evidence>
<evidence type="ECO:0000256" key="5">
    <source>
        <dbReference type="ARBA" id="ARBA00022827"/>
    </source>
</evidence>
<keyword evidence="12" id="KW-0456">Lyase</keyword>
<dbReference type="GO" id="GO:0000719">
    <property type="term" value="P:photoreactive repair"/>
    <property type="evidence" value="ECO:0007669"/>
    <property type="project" value="UniProtKB-ARBA"/>
</dbReference>
<gene>
    <name evidence="12" type="ORF">GQF02_11515</name>
</gene>
<reference evidence="12 13" key="1">
    <citation type="submission" date="2019-12" db="EMBL/GenBank/DDBJ databases">
        <title>Neisseriaceae gen. nov. sp. Genome sequencing and assembly.</title>
        <authorList>
            <person name="Liu Z."/>
            <person name="Li A."/>
        </authorList>
    </citation>
    <scope>NUCLEOTIDE SEQUENCE [LARGE SCALE GENOMIC DNA]</scope>
    <source>
        <strain evidence="12 13">B2N2-7</strain>
    </source>
</reference>
<dbReference type="Pfam" id="PF00875">
    <property type="entry name" value="DNA_photolyase"/>
    <property type="match status" value="1"/>
</dbReference>
<dbReference type="Gene3D" id="1.10.579.10">
    <property type="entry name" value="DNA Cyclobutane Dipyrimidine Photolyase, subunit A, domain 3"/>
    <property type="match status" value="1"/>
</dbReference>
<dbReference type="InterPro" id="IPR036155">
    <property type="entry name" value="Crypto/Photolyase_N_sf"/>
</dbReference>
<protein>
    <recommendedName>
        <fullName evidence="3">Deoxyribodipyrimidine photo-lyase</fullName>
        <ecNumber evidence="2">4.1.99.3</ecNumber>
    </recommendedName>
</protein>
<dbReference type="FunFam" id="1.10.579.10:FF:000003">
    <property type="entry name" value="Deoxyribodipyrimidine photo-lyase"/>
    <property type="match status" value="1"/>
</dbReference>
<evidence type="ECO:0000256" key="6">
    <source>
        <dbReference type="ARBA" id="ARBA00022991"/>
    </source>
</evidence>
<dbReference type="PRINTS" id="PR00147">
    <property type="entry name" value="DNAPHOTLYASE"/>
</dbReference>
<evidence type="ECO:0000256" key="9">
    <source>
        <dbReference type="PIRSR" id="PIRSR602081-2"/>
    </source>
</evidence>
<feature type="binding site" evidence="8">
    <location>
        <position position="230"/>
    </location>
    <ligand>
        <name>FAD</name>
        <dbReference type="ChEBI" id="CHEBI:57692"/>
    </ligand>
</feature>
<dbReference type="PANTHER" id="PTHR11455:SF9">
    <property type="entry name" value="CRYPTOCHROME CIRCADIAN CLOCK 5 ISOFORM X1"/>
    <property type="match status" value="1"/>
</dbReference>
<dbReference type="GO" id="GO:0003904">
    <property type="term" value="F:deoxyribodipyrimidine photo-lyase activity"/>
    <property type="evidence" value="ECO:0007669"/>
    <property type="project" value="UniProtKB-EC"/>
</dbReference>
<dbReference type="AlphaFoldDB" id="A0A845BTW6"/>
<accession>A0A845BTW6</accession>
<dbReference type="Pfam" id="PF03441">
    <property type="entry name" value="FAD_binding_7"/>
    <property type="match status" value="1"/>
</dbReference>
<feature type="domain" description="Photolyase/cryptochrome alpha/beta" evidence="11">
    <location>
        <begin position="4"/>
        <end position="132"/>
    </location>
</feature>
<dbReference type="PROSITE" id="PS00394">
    <property type="entry name" value="DNA_PHOTOLYASES_1_1"/>
    <property type="match status" value="1"/>
</dbReference>
<keyword evidence="6 10" id="KW-0157">Chromophore</keyword>
<feature type="site" description="Electron transfer via tryptophanyl radical" evidence="9">
    <location>
        <position position="384"/>
    </location>
</feature>
<name>A0A845BTW6_9NEIS</name>
<dbReference type="PROSITE" id="PS51645">
    <property type="entry name" value="PHR_CRY_ALPHA_BETA"/>
    <property type="match status" value="1"/>
</dbReference>
<evidence type="ECO:0000256" key="4">
    <source>
        <dbReference type="ARBA" id="ARBA00022630"/>
    </source>
</evidence>
<keyword evidence="5 8" id="KW-0274">FAD</keyword>
<evidence type="ECO:0000313" key="13">
    <source>
        <dbReference type="Proteomes" id="UP000467214"/>
    </source>
</evidence>
<dbReference type="SUPFAM" id="SSF48173">
    <property type="entry name" value="Cryptochrome/photolyase FAD-binding domain"/>
    <property type="match status" value="1"/>
</dbReference>
<evidence type="ECO:0000256" key="7">
    <source>
        <dbReference type="ARBA" id="ARBA00033999"/>
    </source>
</evidence>
<comment type="similarity">
    <text evidence="10">Belongs to the DNA photolyase family.</text>
</comment>
<feature type="binding site" evidence="8">
    <location>
        <begin position="277"/>
        <end position="284"/>
    </location>
    <ligand>
        <name>FAD</name>
        <dbReference type="ChEBI" id="CHEBI:57692"/>
    </ligand>
</feature>
<dbReference type="InterPro" id="IPR014729">
    <property type="entry name" value="Rossmann-like_a/b/a_fold"/>
</dbReference>
<dbReference type="Gene3D" id="3.40.50.620">
    <property type="entry name" value="HUPs"/>
    <property type="match status" value="1"/>
</dbReference>
<feature type="site" description="Electron transfer via tryptophanyl radical" evidence="9">
    <location>
        <position position="308"/>
    </location>
</feature>
<evidence type="ECO:0000256" key="8">
    <source>
        <dbReference type="PIRSR" id="PIRSR602081-1"/>
    </source>
</evidence>
<dbReference type="InterPro" id="IPR018394">
    <property type="entry name" value="DNA_photolyase_1_CS_C"/>
</dbReference>
<evidence type="ECO:0000256" key="1">
    <source>
        <dbReference type="ARBA" id="ARBA00001932"/>
    </source>
</evidence>
<evidence type="ECO:0000259" key="11">
    <source>
        <dbReference type="PROSITE" id="PS51645"/>
    </source>
</evidence>
<evidence type="ECO:0000313" key="12">
    <source>
        <dbReference type="EMBL" id="MXR37606.1"/>
    </source>
</evidence>
<comment type="catalytic activity">
    <reaction evidence="7">
        <text>cyclobutadipyrimidine (in DNA) = 2 pyrimidine residues (in DNA).</text>
        <dbReference type="EC" id="4.1.99.3"/>
    </reaction>
</comment>
<dbReference type="InterPro" id="IPR005101">
    <property type="entry name" value="Cryptochr/Photolyase_FAD-bd"/>
</dbReference>
<comment type="cofactor">
    <cofactor evidence="1">
        <name>(6R)-5,10-methylene-5,6,7,8-tetrahydrofolate</name>
        <dbReference type="ChEBI" id="CHEBI:15636"/>
    </cofactor>
</comment>
<proteinExistence type="inferred from homology"/>
<comment type="caution">
    <text evidence="12">The sequence shown here is derived from an EMBL/GenBank/DDBJ whole genome shotgun (WGS) entry which is preliminary data.</text>
</comment>
<dbReference type="Proteomes" id="UP000467214">
    <property type="component" value="Unassembled WGS sequence"/>
</dbReference>
<evidence type="ECO:0000256" key="2">
    <source>
        <dbReference type="ARBA" id="ARBA00013149"/>
    </source>
</evidence>
<dbReference type="GO" id="GO:0003677">
    <property type="term" value="F:DNA binding"/>
    <property type="evidence" value="ECO:0007669"/>
    <property type="project" value="TreeGrafter"/>
</dbReference>
<keyword evidence="13" id="KW-1185">Reference proteome</keyword>
<dbReference type="EMBL" id="WSSB01000010">
    <property type="protein sequence ID" value="MXR37606.1"/>
    <property type="molecule type" value="Genomic_DNA"/>
</dbReference>
<feature type="site" description="Electron transfer via tryptophanyl radical" evidence="9">
    <location>
        <position position="361"/>
    </location>
</feature>
<dbReference type="PANTHER" id="PTHR11455">
    <property type="entry name" value="CRYPTOCHROME"/>
    <property type="match status" value="1"/>
</dbReference>
<dbReference type="InterPro" id="IPR002081">
    <property type="entry name" value="Cryptochrome/DNA_photolyase_1"/>
</dbReference>